<comment type="caution">
    <text evidence="1">The sequence shown here is derived from an EMBL/GenBank/DDBJ whole genome shotgun (WGS) entry which is preliminary data.</text>
</comment>
<evidence type="ECO:0000313" key="2">
    <source>
        <dbReference type="Proteomes" id="UP000249166"/>
    </source>
</evidence>
<organism evidence="1 2">
    <name type="scientific">Arthrobacter globiformis</name>
    <dbReference type="NCBI Taxonomy" id="1665"/>
    <lineage>
        <taxon>Bacteria</taxon>
        <taxon>Bacillati</taxon>
        <taxon>Actinomycetota</taxon>
        <taxon>Actinomycetes</taxon>
        <taxon>Micrococcales</taxon>
        <taxon>Micrococcaceae</taxon>
        <taxon>Arthrobacter</taxon>
    </lineage>
</organism>
<dbReference type="AlphaFoldDB" id="A0A328HJ83"/>
<dbReference type="OrthoDB" id="9808492at2"/>
<reference evidence="1 2" key="1">
    <citation type="submission" date="2018-04" db="EMBL/GenBank/DDBJ databases">
        <title>Bacteria isolated from cave deposits of Manipur.</title>
        <authorList>
            <person name="Sahoo D."/>
            <person name="Sarangthem I."/>
            <person name="Nandeibam J."/>
        </authorList>
    </citation>
    <scope>NUCLEOTIDE SEQUENCE [LARGE SCALE GENOMIC DNA]</scope>
    <source>
        <strain evidence="2">mrc11</strain>
    </source>
</reference>
<gene>
    <name evidence="1" type="ORF">DBZ45_10765</name>
</gene>
<evidence type="ECO:0000313" key="1">
    <source>
        <dbReference type="EMBL" id="RAM37290.1"/>
    </source>
</evidence>
<protein>
    <submittedName>
        <fullName evidence="1">Uncharacterized protein</fullName>
    </submittedName>
</protein>
<sequence>MVRSRRSNLPRPRIFTTNYDLVIERALDELGYPYIDGFSGTVDRRLNLSFYGLDFHRIDTSTQKVLARADSALYIHKIHGSLNWRARTERDRVTGVESLEVHQVADDAPAGKDRS</sequence>
<proteinExistence type="predicted"/>
<dbReference type="Pfam" id="PF13289">
    <property type="entry name" value="SIR2_2"/>
    <property type="match status" value="1"/>
</dbReference>
<dbReference type="RefSeq" id="WP_111903894.1">
    <property type="nucleotide sequence ID" value="NZ_QLNP01000074.1"/>
</dbReference>
<name>A0A328HJ83_ARTGO</name>
<accession>A0A328HJ83</accession>
<dbReference type="Proteomes" id="UP000249166">
    <property type="component" value="Unassembled WGS sequence"/>
</dbReference>
<dbReference type="EMBL" id="QLNP01000074">
    <property type="protein sequence ID" value="RAM37290.1"/>
    <property type="molecule type" value="Genomic_DNA"/>
</dbReference>